<protein>
    <submittedName>
        <fullName evidence="1">FIG146085: 3'-to-5' oligoribonuclease A, Bacillus type</fullName>
    </submittedName>
</protein>
<sequence>MLRDLIPNEQIDTARHILIKSDKETLAQASVLYSYLLTLHKKVSWYAESIDMKFAFLPWFEKLRMKNLSSADVVIDADVEMMDLYDFLQKKSVKINPKIATALYAGFLKRYKNFISEDIDGTVFAILSQLVTSGADHRLCVSHLSKNTPLCMIRLKATLFERCLLKENATVASVSIDESDLLKSGVSMEEVIEAAAELLNIVHVEKVQLIKSDEDNKIIIIKDS</sequence>
<dbReference type="AlphaFoldDB" id="A0A1W1BY94"/>
<dbReference type="InterPro" id="IPR038763">
    <property type="entry name" value="DHH_sf"/>
</dbReference>
<dbReference type="Gene3D" id="3.90.1640.10">
    <property type="entry name" value="inorganic pyrophosphatase (n-terminal core)"/>
    <property type="match status" value="1"/>
</dbReference>
<organism evidence="1">
    <name type="scientific">hydrothermal vent metagenome</name>
    <dbReference type="NCBI Taxonomy" id="652676"/>
    <lineage>
        <taxon>unclassified sequences</taxon>
        <taxon>metagenomes</taxon>
        <taxon>ecological metagenomes</taxon>
    </lineage>
</organism>
<reference evidence="1" key="1">
    <citation type="submission" date="2016-10" db="EMBL/GenBank/DDBJ databases">
        <authorList>
            <person name="de Groot N.N."/>
        </authorList>
    </citation>
    <scope>NUCLEOTIDE SEQUENCE</scope>
</reference>
<accession>A0A1W1BY94</accession>
<gene>
    <name evidence="1" type="ORF">MNB_SM-6-17</name>
</gene>
<evidence type="ECO:0000313" key="1">
    <source>
        <dbReference type="EMBL" id="SFV58509.1"/>
    </source>
</evidence>
<proteinExistence type="predicted"/>
<dbReference type="EMBL" id="FPHK01000032">
    <property type="protein sequence ID" value="SFV58509.1"/>
    <property type="molecule type" value="Genomic_DNA"/>
</dbReference>
<dbReference type="SUPFAM" id="SSF64182">
    <property type="entry name" value="DHH phosphoesterases"/>
    <property type="match status" value="1"/>
</dbReference>
<name>A0A1W1BY94_9ZZZZ</name>